<proteinExistence type="predicted"/>
<reference evidence="1 2" key="1">
    <citation type="submission" date="2020-08" db="EMBL/GenBank/DDBJ databases">
        <title>Sequencing the genomes of 1000 actinobacteria strains.</title>
        <authorList>
            <person name="Klenk H.-P."/>
        </authorList>
    </citation>
    <scope>NUCLEOTIDE SEQUENCE [LARGE SCALE GENOMIC DNA]</scope>
    <source>
        <strain evidence="1 2">DSM 45486</strain>
    </source>
</reference>
<protein>
    <recommendedName>
        <fullName evidence="3">Tetratricopeptide repeat protein</fullName>
    </recommendedName>
</protein>
<name>A0A7W9HRI3_9PSEU</name>
<dbReference type="EMBL" id="JACHMO010000001">
    <property type="protein sequence ID" value="MBB5807108.1"/>
    <property type="molecule type" value="Genomic_DNA"/>
</dbReference>
<evidence type="ECO:0000313" key="1">
    <source>
        <dbReference type="EMBL" id="MBB5807108.1"/>
    </source>
</evidence>
<evidence type="ECO:0000313" key="2">
    <source>
        <dbReference type="Proteomes" id="UP000552097"/>
    </source>
</evidence>
<gene>
    <name evidence="1" type="ORF">F4560_006876</name>
</gene>
<sequence>MTSVHSSGQEVPREIDIGRSPAWLAGQRRYDEGDWRAAEHHFRTALEDDPGSRASGELALDAANACATAAEVAVELHRLVPPVHRLSARYLHGERPPHVPVLGDLASVLAHGPMPLQAVKDLHRYNPHLDAALADPDWLVIEDDLVTATARCRVFLEMVNDAHTRAAADIWPSPPEITLPPVDHPMSVAKTGDVPQARLFDQLRALRHHRADAHAAAWAAEGPAVREMSADDPVRRRIEAATDREAARPWRPLSVDARAELVTGLRGL</sequence>
<evidence type="ECO:0008006" key="3">
    <source>
        <dbReference type="Google" id="ProtNLM"/>
    </source>
</evidence>
<comment type="caution">
    <text evidence="1">The sequence shown here is derived from an EMBL/GenBank/DDBJ whole genome shotgun (WGS) entry which is preliminary data.</text>
</comment>
<organism evidence="1 2">
    <name type="scientific">Saccharothrix ecbatanensis</name>
    <dbReference type="NCBI Taxonomy" id="1105145"/>
    <lineage>
        <taxon>Bacteria</taxon>
        <taxon>Bacillati</taxon>
        <taxon>Actinomycetota</taxon>
        <taxon>Actinomycetes</taxon>
        <taxon>Pseudonocardiales</taxon>
        <taxon>Pseudonocardiaceae</taxon>
        <taxon>Saccharothrix</taxon>
    </lineage>
</organism>
<dbReference type="Proteomes" id="UP000552097">
    <property type="component" value="Unassembled WGS sequence"/>
</dbReference>
<dbReference type="AlphaFoldDB" id="A0A7W9HRI3"/>
<dbReference type="RefSeq" id="WP_184927126.1">
    <property type="nucleotide sequence ID" value="NZ_JACHMO010000001.1"/>
</dbReference>
<accession>A0A7W9HRI3</accession>
<keyword evidence="2" id="KW-1185">Reference proteome</keyword>